<comment type="subcellular location">
    <subcellularLocation>
        <location evidence="1">Fimbrium</location>
    </subcellularLocation>
</comment>
<accession>A0A264VWI4</accession>
<name>A0A264VWI4_PRORE</name>
<keyword evidence="4" id="KW-0281">Fimbrium</keyword>
<dbReference type="PANTHER" id="PTHR33420:SF12">
    <property type="entry name" value="FIMBRIN-LIKE PROTEIN FIMI-RELATED"/>
    <property type="match status" value="1"/>
</dbReference>
<evidence type="ECO:0000256" key="5">
    <source>
        <dbReference type="SAM" id="SignalP"/>
    </source>
</evidence>
<dbReference type="AlphaFoldDB" id="A0A264VWI4"/>
<comment type="similarity">
    <text evidence="2">Belongs to the fimbrial protein family.</text>
</comment>
<feature type="chain" id="PRO_5011972420" evidence="5">
    <location>
        <begin position="24"/>
        <end position="181"/>
    </location>
</feature>
<dbReference type="Proteomes" id="UP000216001">
    <property type="component" value="Unassembled WGS sequence"/>
</dbReference>
<organism evidence="7 8">
    <name type="scientific">Providencia rettgeri</name>
    <dbReference type="NCBI Taxonomy" id="587"/>
    <lineage>
        <taxon>Bacteria</taxon>
        <taxon>Pseudomonadati</taxon>
        <taxon>Pseudomonadota</taxon>
        <taxon>Gammaproteobacteria</taxon>
        <taxon>Enterobacterales</taxon>
        <taxon>Morganellaceae</taxon>
        <taxon>Providencia</taxon>
    </lineage>
</organism>
<dbReference type="GO" id="GO:0043709">
    <property type="term" value="P:cell adhesion involved in single-species biofilm formation"/>
    <property type="evidence" value="ECO:0007669"/>
    <property type="project" value="TreeGrafter"/>
</dbReference>
<evidence type="ECO:0000256" key="2">
    <source>
        <dbReference type="ARBA" id="ARBA00006671"/>
    </source>
</evidence>
<dbReference type="STRING" id="587.RB151_034220"/>
<proteinExistence type="inferred from homology"/>
<dbReference type="SUPFAM" id="SSF49401">
    <property type="entry name" value="Bacterial adhesins"/>
    <property type="match status" value="1"/>
</dbReference>
<feature type="domain" description="Fimbrial-type adhesion" evidence="6">
    <location>
        <begin position="34"/>
        <end position="179"/>
    </location>
</feature>
<dbReference type="PANTHER" id="PTHR33420">
    <property type="entry name" value="FIMBRIAL SUBUNIT ELFA-RELATED"/>
    <property type="match status" value="1"/>
</dbReference>
<evidence type="ECO:0000256" key="4">
    <source>
        <dbReference type="ARBA" id="ARBA00023263"/>
    </source>
</evidence>
<evidence type="ECO:0000259" key="6">
    <source>
        <dbReference type="Pfam" id="PF00419"/>
    </source>
</evidence>
<gene>
    <name evidence="7" type="ORF">CHI95_05040</name>
</gene>
<dbReference type="InterPro" id="IPR036937">
    <property type="entry name" value="Adhesion_dom_fimbrial_sf"/>
</dbReference>
<dbReference type="GO" id="GO:0009289">
    <property type="term" value="C:pilus"/>
    <property type="evidence" value="ECO:0007669"/>
    <property type="project" value="UniProtKB-SubCell"/>
</dbReference>
<sequence>MIFKKSVLMASIIMVSLSSVAHAAIDSGNAKGTINFKGQFIDTTCTIEVNNTNKNEGVVQLGTWMTNTFDKVGELTDAVPLTIGLSGCPATLARARVTFGGTAHPDNNQVYAVNEAEGVGIGISGDVNGTNFYTPDTEADGIDLKGNSGEKTYYARYVTTANEVTAGKANADVTVTIQYNQ</sequence>
<dbReference type="Pfam" id="PF00419">
    <property type="entry name" value="Fimbrial"/>
    <property type="match status" value="1"/>
</dbReference>
<dbReference type="InterPro" id="IPR050263">
    <property type="entry name" value="Bact_Fimbrial_Adh_Pro"/>
</dbReference>
<protein>
    <submittedName>
        <fullName evidence="7">Pilus assembly protein</fullName>
    </submittedName>
</protein>
<dbReference type="EMBL" id="NOWC01000004">
    <property type="protein sequence ID" value="OZS75652.1"/>
    <property type="molecule type" value="Genomic_DNA"/>
</dbReference>
<dbReference type="InterPro" id="IPR000259">
    <property type="entry name" value="Adhesion_dom_fimbrial"/>
</dbReference>
<evidence type="ECO:0000313" key="8">
    <source>
        <dbReference type="Proteomes" id="UP000216001"/>
    </source>
</evidence>
<feature type="signal peptide" evidence="5">
    <location>
        <begin position="1"/>
        <end position="23"/>
    </location>
</feature>
<dbReference type="InterPro" id="IPR008966">
    <property type="entry name" value="Adhesion_dom_sf"/>
</dbReference>
<evidence type="ECO:0000313" key="7">
    <source>
        <dbReference type="EMBL" id="OZS75652.1"/>
    </source>
</evidence>
<dbReference type="Gene3D" id="2.60.40.1090">
    <property type="entry name" value="Fimbrial-type adhesion domain"/>
    <property type="match status" value="1"/>
</dbReference>
<keyword evidence="3 5" id="KW-0732">Signal</keyword>
<comment type="caution">
    <text evidence="7">The sequence shown here is derived from an EMBL/GenBank/DDBJ whole genome shotgun (WGS) entry which is preliminary data.</text>
</comment>
<evidence type="ECO:0000256" key="3">
    <source>
        <dbReference type="ARBA" id="ARBA00022729"/>
    </source>
</evidence>
<reference evidence="7 8" key="1">
    <citation type="submission" date="2017-07" db="EMBL/GenBank/DDBJ databases">
        <title>blaIMP-27 on transferable plasmids in Proteus mirabilis and Providencia rettgeri.</title>
        <authorList>
            <person name="Potter R."/>
        </authorList>
    </citation>
    <scope>NUCLEOTIDE SEQUENCE [LARGE SCALE GENOMIC DNA]</scope>
    <source>
        <strain evidence="7 8">PR1</strain>
    </source>
</reference>
<evidence type="ECO:0000256" key="1">
    <source>
        <dbReference type="ARBA" id="ARBA00004561"/>
    </source>
</evidence>
<dbReference type="RefSeq" id="WP_094960948.1">
    <property type="nucleotide sequence ID" value="NZ_NOWC01000004.1"/>
</dbReference>